<organism evidence="4 5">
    <name type="scientific">Virgibacillus chiguensis</name>
    <dbReference type="NCBI Taxonomy" id="411959"/>
    <lineage>
        <taxon>Bacteria</taxon>
        <taxon>Bacillati</taxon>
        <taxon>Bacillota</taxon>
        <taxon>Bacilli</taxon>
        <taxon>Bacillales</taxon>
        <taxon>Bacillaceae</taxon>
        <taxon>Virgibacillus</taxon>
    </lineage>
</organism>
<comment type="similarity">
    <text evidence="1">In the N-terminal section; belongs to the LXG family.</text>
</comment>
<feature type="coiled-coil region" evidence="2">
    <location>
        <begin position="141"/>
        <end position="168"/>
    </location>
</feature>
<dbReference type="InterPro" id="IPR006829">
    <property type="entry name" value="LXG_dom"/>
</dbReference>
<dbReference type="Pfam" id="PF04740">
    <property type="entry name" value="LXG"/>
    <property type="match status" value="1"/>
</dbReference>
<name>A0A1M5NUV2_9BACI</name>
<evidence type="ECO:0000313" key="4">
    <source>
        <dbReference type="EMBL" id="SHG92743.1"/>
    </source>
</evidence>
<evidence type="ECO:0000259" key="3">
    <source>
        <dbReference type="PROSITE" id="PS51756"/>
    </source>
</evidence>
<evidence type="ECO:0000256" key="2">
    <source>
        <dbReference type="SAM" id="Coils"/>
    </source>
</evidence>
<dbReference type="RefSeq" id="WP_073005549.1">
    <property type="nucleotide sequence ID" value="NZ_FQXD01000002.1"/>
</dbReference>
<dbReference type="AlphaFoldDB" id="A0A1M5NUV2"/>
<dbReference type="Proteomes" id="UP000184079">
    <property type="component" value="Unassembled WGS sequence"/>
</dbReference>
<proteinExistence type="inferred from homology"/>
<gene>
    <name evidence="4" type="ORF">SAMN05421807_102336</name>
</gene>
<evidence type="ECO:0000313" key="5">
    <source>
        <dbReference type="Proteomes" id="UP000184079"/>
    </source>
</evidence>
<sequence length="445" mass="49307">MGDKVDMSEVFRLSDDLKVASSEIDSILERVKKDIEQIIAIESFSGKAAKQAKQYFGDFHLTIIDVYQRLFLDVKNYLGNHIDLFVSEVDSNKSTKIEKNHLQDINMDVNEQYEKINFEHQSINRTISNVGDISSTTTPDFSFVENDQRRLKKEIKNLEEKFALFTTEGKQHDLQMKELLHHIDVTINNFDKKKDQGHFEGHTFSIAYVGLPVLKDYVNNSSEEKKKLENLDRGSKVIINKAKEDYEQGIISMETYDSILQGVISTGTAFLRNAATSKLTEEISKPIAESINKWVKDNTSIFIDRGLVTVGPYGTQALQYEPPSIAKQMLRSAASIRVPIIGSVVDFGIQLYKGEEITDAALKSTGHLGAGLIGAQIGTLIGGGIGAPVGFMVGVSGSMLFDLYYDNKEKIASTFQDVGDSVVVASEKIGDAVAGFFGNLGSIFN</sequence>
<feature type="domain" description="LXG" evidence="3">
    <location>
        <begin position="1"/>
        <end position="235"/>
    </location>
</feature>
<protein>
    <submittedName>
        <fullName evidence="4">LXG domain of WXG superfamily protein</fullName>
    </submittedName>
</protein>
<evidence type="ECO:0000256" key="1">
    <source>
        <dbReference type="ARBA" id="ARBA00034117"/>
    </source>
</evidence>
<dbReference type="EMBL" id="FQXD01000002">
    <property type="protein sequence ID" value="SHG92743.1"/>
    <property type="molecule type" value="Genomic_DNA"/>
</dbReference>
<accession>A0A1M5NUV2</accession>
<keyword evidence="2" id="KW-0175">Coiled coil</keyword>
<reference evidence="5" key="1">
    <citation type="submission" date="2016-11" db="EMBL/GenBank/DDBJ databases">
        <authorList>
            <person name="Varghese N."/>
            <person name="Submissions S."/>
        </authorList>
    </citation>
    <scope>NUCLEOTIDE SEQUENCE [LARGE SCALE GENOMIC DNA]</scope>
    <source>
        <strain evidence="5">CGMCC 1.6496</strain>
    </source>
</reference>
<keyword evidence="5" id="KW-1185">Reference proteome</keyword>
<dbReference type="PROSITE" id="PS51756">
    <property type="entry name" value="LXG"/>
    <property type="match status" value="1"/>
</dbReference>